<dbReference type="Gene3D" id="3.80.30.20">
    <property type="entry name" value="tm_1862 like domain"/>
    <property type="match status" value="1"/>
</dbReference>
<dbReference type="CDD" id="cd01335">
    <property type="entry name" value="Radical_SAM"/>
    <property type="match status" value="1"/>
</dbReference>
<dbReference type="PROSITE" id="PS51918">
    <property type="entry name" value="RADICAL_SAM"/>
    <property type="match status" value="1"/>
</dbReference>
<dbReference type="InterPro" id="IPR013848">
    <property type="entry name" value="Methylthiotransferase_N"/>
</dbReference>
<comment type="subcellular location">
    <subcellularLocation>
        <location evidence="14">Cytoplasm</location>
    </subcellularLocation>
</comment>
<feature type="domain" description="MTTase N-terminal" evidence="15">
    <location>
        <begin position="48"/>
        <end position="168"/>
    </location>
</feature>
<dbReference type="SFLD" id="SFLDG01082">
    <property type="entry name" value="B12-binding_domain_containing"/>
    <property type="match status" value="1"/>
</dbReference>
<dbReference type="GO" id="GO:0051539">
    <property type="term" value="F:4 iron, 4 sulfur cluster binding"/>
    <property type="evidence" value="ECO:0007669"/>
    <property type="project" value="UniProtKB-UniRule"/>
</dbReference>
<dbReference type="PROSITE" id="PS51449">
    <property type="entry name" value="MTTASE_N"/>
    <property type="match status" value="1"/>
</dbReference>
<dbReference type="GO" id="GO:0035597">
    <property type="term" value="F:tRNA-2-methylthio-N(6)-dimethylallyladenosine(37) synthase activity"/>
    <property type="evidence" value="ECO:0007669"/>
    <property type="project" value="UniProtKB-EC"/>
</dbReference>
<evidence type="ECO:0000313" key="17">
    <source>
        <dbReference type="EMBL" id="ADB10038.1"/>
    </source>
</evidence>
<dbReference type="PANTHER" id="PTHR43020">
    <property type="entry name" value="CDK5 REGULATORY SUBUNIT-ASSOCIATED PROTEIN 1"/>
    <property type="match status" value="1"/>
</dbReference>
<comment type="similarity">
    <text evidence="14">Belongs to the methylthiotransferase family. MiaB subfamily.</text>
</comment>
<gene>
    <name evidence="14" type="primary">miaB</name>
    <name evidence="17" type="ordered locus">BDP_1430</name>
</gene>
<evidence type="ECO:0000259" key="16">
    <source>
        <dbReference type="PROSITE" id="PS51918"/>
    </source>
</evidence>
<reference evidence="17 18" key="1">
    <citation type="journal article" date="2009" name="PLoS Genet.">
        <title>The Bifidobacterium dentium Bd1 genome sequence reflects its genetic adaptation to the human oral cavity.</title>
        <authorList>
            <person name="Ventura M."/>
            <person name="Turroni F."/>
            <person name="Zomer A."/>
            <person name="Foroni E."/>
            <person name="Giubellini V."/>
            <person name="Bottacini F."/>
            <person name="Canchaya C."/>
            <person name="Claesson M.J."/>
            <person name="He F."/>
            <person name="Mantzourani M."/>
            <person name="Mulas L."/>
            <person name="Ferrarini A."/>
            <person name="Gao B."/>
            <person name="Delledonne M."/>
            <person name="Henrissat B."/>
            <person name="Coutinho P."/>
            <person name="Oggioni M."/>
            <person name="Gupta R.S."/>
            <person name="Zhang Z."/>
            <person name="Beighton D."/>
            <person name="Fitzgerald G.F."/>
            <person name="O'Toole P.W."/>
            <person name="van Sinderen D."/>
        </authorList>
    </citation>
    <scope>NUCLEOTIDE SEQUENCE [LARGE SCALE GENOMIC DNA]</scope>
    <source>
        <strain evidence="18">ATCC 27534 / DSM 20436 / JCM 1195 / Bd1</strain>
    </source>
</reference>
<dbReference type="AlphaFoldDB" id="D2QB52"/>
<keyword evidence="3 14" id="KW-0808">Transferase</keyword>
<dbReference type="InterPro" id="IPR006638">
    <property type="entry name" value="Elp3/MiaA/NifB-like_rSAM"/>
</dbReference>
<protein>
    <recommendedName>
        <fullName evidence="11 14">tRNA-2-methylthio-N(6)-dimethylallyladenosine synthase</fullName>
        <ecNumber evidence="9 14">2.8.4.3</ecNumber>
    </recommendedName>
    <alternativeName>
        <fullName evidence="13 14">(Dimethylallyl)adenosine tRNA methylthiotransferase MiaB</fullName>
    </alternativeName>
    <alternativeName>
        <fullName evidence="12 14">tRNA-i(6)A37 methylthiotransferase</fullName>
    </alternativeName>
</protein>
<dbReference type="GO" id="GO:0046872">
    <property type="term" value="F:metal ion binding"/>
    <property type="evidence" value="ECO:0007669"/>
    <property type="project" value="UniProtKB-KW"/>
</dbReference>
<dbReference type="InterPro" id="IPR006463">
    <property type="entry name" value="MiaB_methiolase"/>
</dbReference>
<comment type="subunit">
    <text evidence="14">Monomer.</text>
</comment>
<dbReference type="InterPro" id="IPR007197">
    <property type="entry name" value="rSAM"/>
</dbReference>
<dbReference type="SMART" id="SM00729">
    <property type="entry name" value="Elp3"/>
    <property type="match status" value="1"/>
</dbReference>
<dbReference type="Pfam" id="PF04055">
    <property type="entry name" value="Radical_SAM"/>
    <property type="match status" value="1"/>
</dbReference>
<dbReference type="InterPro" id="IPR038135">
    <property type="entry name" value="Methylthiotransferase_N_sf"/>
</dbReference>
<evidence type="ECO:0000256" key="5">
    <source>
        <dbReference type="ARBA" id="ARBA00022694"/>
    </source>
</evidence>
<feature type="binding site" evidence="14">
    <location>
        <position position="97"/>
    </location>
    <ligand>
        <name>[4Fe-4S] cluster</name>
        <dbReference type="ChEBI" id="CHEBI:49883"/>
        <label>1</label>
    </ligand>
</feature>
<dbReference type="SUPFAM" id="SSF102114">
    <property type="entry name" value="Radical SAM enzymes"/>
    <property type="match status" value="1"/>
</dbReference>
<dbReference type="Gene3D" id="3.40.50.12160">
    <property type="entry name" value="Methylthiotransferase, N-terminal domain"/>
    <property type="match status" value="1"/>
</dbReference>
<evidence type="ECO:0000256" key="10">
    <source>
        <dbReference type="ARBA" id="ARBA00051425"/>
    </source>
</evidence>
<dbReference type="GO" id="GO:0005829">
    <property type="term" value="C:cytosol"/>
    <property type="evidence" value="ECO:0007669"/>
    <property type="project" value="TreeGrafter"/>
</dbReference>
<feature type="binding site" evidence="14">
    <location>
        <position position="205"/>
    </location>
    <ligand>
        <name>[4Fe-4S] cluster</name>
        <dbReference type="ChEBI" id="CHEBI:49883"/>
        <label>2</label>
        <note>4Fe-4S-S-AdoMet</note>
    </ligand>
</feature>
<keyword evidence="18" id="KW-1185">Reference proteome</keyword>
<evidence type="ECO:0000256" key="3">
    <source>
        <dbReference type="ARBA" id="ARBA00022679"/>
    </source>
</evidence>
<dbReference type="InterPro" id="IPR005839">
    <property type="entry name" value="Methylthiotransferase"/>
</dbReference>
<dbReference type="KEGG" id="bde:BDP_1430"/>
<feature type="binding site" evidence="14">
    <location>
        <position position="209"/>
    </location>
    <ligand>
        <name>[4Fe-4S] cluster</name>
        <dbReference type="ChEBI" id="CHEBI:49883"/>
        <label>2</label>
        <note>4Fe-4S-S-AdoMet</note>
    </ligand>
</feature>
<proteinExistence type="inferred from homology"/>
<dbReference type="SFLD" id="SFLDG01061">
    <property type="entry name" value="methylthiotransferase"/>
    <property type="match status" value="1"/>
</dbReference>
<evidence type="ECO:0000256" key="9">
    <source>
        <dbReference type="ARBA" id="ARBA00033765"/>
    </source>
</evidence>
<dbReference type="NCBIfam" id="TIGR00089">
    <property type="entry name" value="MiaB/RimO family radical SAM methylthiotransferase"/>
    <property type="match status" value="1"/>
</dbReference>
<dbReference type="HOGENOM" id="CLU_018697_2_2_11"/>
<dbReference type="PANTHER" id="PTHR43020:SF2">
    <property type="entry name" value="MITOCHONDRIAL TRNA METHYLTHIOTRANSFERASE CDK5RAP1"/>
    <property type="match status" value="1"/>
</dbReference>
<keyword evidence="8 14" id="KW-0411">Iron-sulfur</keyword>
<dbReference type="HAMAP" id="MF_01864">
    <property type="entry name" value="tRNA_metthiotr_MiaB"/>
    <property type="match status" value="1"/>
</dbReference>
<evidence type="ECO:0000256" key="14">
    <source>
        <dbReference type="HAMAP-Rule" id="MF_01864"/>
    </source>
</evidence>
<keyword evidence="14" id="KW-0963">Cytoplasm</keyword>
<feature type="binding site" evidence="14">
    <location>
        <position position="57"/>
    </location>
    <ligand>
        <name>[4Fe-4S] cluster</name>
        <dbReference type="ChEBI" id="CHEBI:49883"/>
        <label>1</label>
    </ligand>
</feature>
<keyword evidence="6 14" id="KW-0479">Metal-binding</keyword>
<dbReference type="FunFam" id="3.40.50.12160:FF:000003">
    <property type="entry name" value="CDK5 regulatory subunit-associated protein 1"/>
    <property type="match status" value="1"/>
</dbReference>
<accession>D2QB52</accession>
<dbReference type="InterPro" id="IPR058240">
    <property type="entry name" value="rSAM_sf"/>
</dbReference>
<dbReference type="PROSITE" id="PS01278">
    <property type="entry name" value="MTTASE_RADICAL"/>
    <property type="match status" value="1"/>
</dbReference>
<evidence type="ECO:0000256" key="2">
    <source>
        <dbReference type="ARBA" id="ARBA00022485"/>
    </source>
</evidence>
<keyword evidence="5 14" id="KW-0819">tRNA processing</keyword>
<dbReference type="Proteomes" id="UP000008693">
    <property type="component" value="Chromosome"/>
</dbReference>
<dbReference type="STRING" id="401473.BDP_1430"/>
<evidence type="ECO:0000256" key="6">
    <source>
        <dbReference type="ARBA" id="ARBA00022723"/>
    </source>
</evidence>
<feature type="binding site" evidence="14">
    <location>
        <position position="131"/>
    </location>
    <ligand>
        <name>[4Fe-4S] cluster</name>
        <dbReference type="ChEBI" id="CHEBI:49883"/>
        <label>1</label>
    </ligand>
</feature>
<organism evidence="17 18">
    <name type="scientific">Bifidobacterium dentium (strain ATCC 27534 / DSM 20436 / JCM 1195 / Bd1)</name>
    <dbReference type="NCBI Taxonomy" id="401473"/>
    <lineage>
        <taxon>Bacteria</taxon>
        <taxon>Bacillati</taxon>
        <taxon>Actinomycetota</taxon>
        <taxon>Actinomycetes</taxon>
        <taxon>Bifidobacteriales</taxon>
        <taxon>Bifidobacteriaceae</taxon>
        <taxon>Bifidobacterium</taxon>
    </lineage>
</organism>
<dbReference type="SFLD" id="SFLDF00273">
    <property type="entry name" value="(dimethylallyl)adenosine_tRNA"/>
    <property type="match status" value="1"/>
</dbReference>
<dbReference type="Pfam" id="PF00919">
    <property type="entry name" value="UPF0004"/>
    <property type="match status" value="1"/>
</dbReference>
<dbReference type="InterPro" id="IPR020612">
    <property type="entry name" value="Methylthiotransferase_CS"/>
</dbReference>
<evidence type="ECO:0000256" key="11">
    <source>
        <dbReference type="ARBA" id="ARBA00068570"/>
    </source>
</evidence>
<comment type="function">
    <text evidence="1 14">Catalyzes the methylthiolation of N6-(dimethylallyl)adenosine (i(6)A), leading to the formation of 2-methylthio-N6-(dimethylallyl)adenosine (ms(2)i(6)A) at position 37 in tRNAs that read codons beginning with uridine.</text>
</comment>
<keyword evidence="4 14" id="KW-0949">S-adenosyl-L-methionine</keyword>
<dbReference type="InterPro" id="IPR023404">
    <property type="entry name" value="rSAM_horseshoe"/>
</dbReference>
<evidence type="ECO:0000256" key="12">
    <source>
        <dbReference type="ARBA" id="ARBA00080698"/>
    </source>
</evidence>
<dbReference type="FunFam" id="3.80.30.20:FF:000001">
    <property type="entry name" value="tRNA-2-methylthio-N(6)-dimethylallyladenosine synthase 2"/>
    <property type="match status" value="1"/>
</dbReference>
<comment type="cofactor">
    <cofactor evidence="14">
        <name>[4Fe-4S] cluster</name>
        <dbReference type="ChEBI" id="CHEBI:49883"/>
    </cofactor>
    <text evidence="14">Binds 2 [4Fe-4S] clusters. One cluster is coordinated with 3 cysteines and an exchangeable S-adenosyl-L-methionine.</text>
</comment>
<dbReference type="EC" id="2.8.4.3" evidence="9 14"/>
<evidence type="ECO:0000256" key="8">
    <source>
        <dbReference type="ARBA" id="ARBA00023014"/>
    </source>
</evidence>
<evidence type="ECO:0000313" key="18">
    <source>
        <dbReference type="Proteomes" id="UP000008693"/>
    </source>
</evidence>
<evidence type="ECO:0000256" key="7">
    <source>
        <dbReference type="ARBA" id="ARBA00023004"/>
    </source>
</evidence>
<feature type="binding site" evidence="14">
    <location>
        <position position="212"/>
    </location>
    <ligand>
        <name>[4Fe-4S] cluster</name>
        <dbReference type="ChEBI" id="CHEBI:49883"/>
        <label>2</label>
        <note>4Fe-4S-S-AdoMet</note>
    </ligand>
</feature>
<dbReference type="SFLD" id="SFLDS00029">
    <property type="entry name" value="Radical_SAM"/>
    <property type="match status" value="1"/>
</dbReference>
<name>D2QB52_BIFDB</name>
<sequence length="503" mass="55967">MIVASFINLWAALPIAWCVMNEDMMTEAERASKLAEPTVDTAPVRGRGVFYVHTLGCQMNVHDSERIAGVLENAGYVPATEEQYMDHDVDLIVMNTCAVRENAAERMYGTIGLWAEMKRERPNLQIAVGGCMAQLDRERIAEKAPWVDAVFGTKNIGSLPQLLDQARVQGHAQVKVEEELNYFPSQLPTDRDSRVSSWVAISVGCNNTCTFCIVPTTRGKEHDRRPGDILAEIRQCVDEGAKEITLLGQNVNSFGYGIGDRFAFSKLLRACGEIEGLERVRFTSPHPAAFTDDVIAAMAETPNVMHQLHFPLQSGSDRILRAMRRSYRSAKFLDILRKIREAMPDAQISTDIIVGFPGETEEDFQETMRVVEEARFSSAFTFIYSPRPGTPAAEMEQVPHDVVQNRFERLVALQERITEENLKIFEGRDVEVMVTGASGRKDAATHRVTGRERTGVLVHVGIPEGEPMPQVGDFVTATVTHAGRHNLIADPDPKAGQTYAVRH</sequence>
<evidence type="ECO:0000256" key="13">
    <source>
        <dbReference type="ARBA" id="ARBA00081141"/>
    </source>
</evidence>
<feature type="domain" description="Radical SAM core" evidence="16">
    <location>
        <begin position="191"/>
        <end position="420"/>
    </location>
</feature>
<dbReference type="EMBL" id="CP001750">
    <property type="protein sequence ID" value="ADB10038.1"/>
    <property type="molecule type" value="Genomic_DNA"/>
</dbReference>
<evidence type="ECO:0000259" key="15">
    <source>
        <dbReference type="PROSITE" id="PS51449"/>
    </source>
</evidence>
<dbReference type="NCBIfam" id="TIGR01574">
    <property type="entry name" value="miaB-methiolase"/>
    <property type="match status" value="1"/>
</dbReference>
<keyword evidence="7 14" id="KW-0408">Iron</keyword>
<comment type="catalytic activity">
    <reaction evidence="10 14">
        <text>N(6)-dimethylallyladenosine(37) in tRNA + (sulfur carrier)-SH + AH2 + 2 S-adenosyl-L-methionine = 2-methylsulfanyl-N(6)-dimethylallyladenosine(37) in tRNA + (sulfur carrier)-H + 5'-deoxyadenosine + L-methionine + A + S-adenosyl-L-homocysteine + 2 H(+)</text>
        <dbReference type="Rhea" id="RHEA:37067"/>
        <dbReference type="Rhea" id="RHEA-COMP:10375"/>
        <dbReference type="Rhea" id="RHEA-COMP:10376"/>
        <dbReference type="Rhea" id="RHEA-COMP:14737"/>
        <dbReference type="Rhea" id="RHEA-COMP:14739"/>
        <dbReference type="ChEBI" id="CHEBI:13193"/>
        <dbReference type="ChEBI" id="CHEBI:15378"/>
        <dbReference type="ChEBI" id="CHEBI:17319"/>
        <dbReference type="ChEBI" id="CHEBI:17499"/>
        <dbReference type="ChEBI" id="CHEBI:29917"/>
        <dbReference type="ChEBI" id="CHEBI:57844"/>
        <dbReference type="ChEBI" id="CHEBI:57856"/>
        <dbReference type="ChEBI" id="CHEBI:59789"/>
        <dbReference type="ChEBI" id="CHEBI:64428"/>
        <dbReference type="ChEBI" id="CHEBI:74415"/>
        <dbReference type="ChEBI" id="CHEBI:74417"/>
        <dbReference type="EC" id="2.8.4.3"/>
    </reaction>
</comment>
<evidence type="ECO:0000256" key="4">
    <source>
        <dbReference type="ARBA" id="ARBA00022691"/>
    </source>
</evidence>
<dbReference type="eggNOG" id="COG0621">
    <property type="taxonomic scope" value="Bacteria"/>
</dbReference>
<evidence type="ECO:0000256" key="1">
    <source>
        <dbReference type="ARBA" id="ARBA00003234"/>
    </source>
</evidence>
<keyword evidence="2 14" id="KW-0004">4Fe-4S</keyword>